<proteinExistence type="predicted"/>
<sequence length="449" mass="49726">MALQRGWSLGLLALIGGGGGLGLIALTGSTWLTPSSLGAVPGVLRHAGGAAYCSIVSNIEALSSFTPDCSGRDTVWCMPLWLRWSAADETDVGNGYLAEEEDEKDPKFKDEHLRLRLKGMLDTRQLESLVDAMVAMLMKDLEENGKRDGKPLEDEVYQKHKRQFHTDLHESYVKGMADNNLHLEEFASAVALAHGHLLAVQREVEQSPAASKPRCASGDWKCSLRSVLIAPQSGMPARAVQKRTERIFEALRTVRQAGDKMAEAAKRSPHMAAAVCRKGFLDKFEQRWAGLNNEYKDAAATLQDVMKGGKRGRNSDNKLQKEKRTAAAEEEAAKHGQTLYIWHETVNMLLWHFGQARLEAASLTVFCAEFDTHRALVQKLYDAWDRGVSTGVLSGKKEVLGMMKRVERIAHEVDNWSGADDSELGALEIRMSEVCQDFGQYVLGLNQFI</sequence>
<evidence type="ECO:0000256" key="1">
    <source>
        <dbReference type="SAM" id="MobiDB-lite"/>
    </source>
</evidence>
<dbReference type="InParanoid" id="A0A2T3A176"/>
<accession>A0A2T3A176</accession>
<keyword evidence="3" id="KW-1185">Reference proteome</keyword>
<feature type="compositionally biased region" description="Basic and acidic residues" evidence="1">
    <location>
        <begin position="313"/>
        <end position="330"/>
    </location>
</feature>
<evidence type="ECO:0000313" key="2">
    <source>
        <dbReference type="EMBL" id="PSR80913.1"/>
    </source>
</evidence>
<dbReference type="EMBL" id="KZ678515">
    <property type="protein sequence ID" value="PSR80913.1"/>
    <property type="molecule type" value="Genomic_DNA"/>
</dbReference>
<gene>
    <name evidence="2" type="ORF">BD289DRAFT_455047</name>
</gene>
<dbReference type="Proteomes" id="UP000241462">
    <property type="component" value="Unassembled WGS sequence"/>
</dbReference>
<protein>
    <submittedName>
        <fullName evidence="2">Uncharacterized protein</fullName>
    </submittedName>
</protein>
<name>A0A2T3A176_9PEZI</name>
<dbReference type="AlphaFoldDB" id="A0A2T3A176"/>
<feature type="region of interest" description="Disordered" evidence="1">
    <location>
        <begin position="306"/>
        <end position="330"/>
    </location>
</feature>
<evidence type="ECO:0000313" key="3">
    <source>
        <dbReference type="Proteomes" id="UP000241462"/>
    </source>
</evidence>
<reference evidence="2 3" key="1">
    <citation type="journal article" date="2018" name="Mycol. Prog.">
        <title>Coniella lustricola, a new species from submerged detritus.</title>
        <authorList>
            <person name="Raudabaugh D.B."/>
            <person name="Iturriaga T."/>
            <person name="Carver A."/>
            <person name="Mondo S."/>
            <person name="Pangilinan J."/>
            <person name="Lipzen A."/>
            <person name="He G."/>
            <person name="Amirebrahimi M."/>
            <person name="Grigoriev I.V."/>
            <person name="Miller A.N."/>
        </authorList>
    </citation>
    <scope>NUCLEOTIDE SEQUENCE [LARGE SCALE GENOMIC DNA]</scope>
    <source>
        <strain evidence="2 3">B22-T-1</strain>
    </source>
</reference>
<organism evidence="2 3">
    <name type="scientific">Coniella lustricola</name>
    <dbReference type="NCBI Taxonomy" id="2025994"/>
    <lineage>
        <taxon>Eukaryota</taxon>
        <taxon>Fungi</taxon>
        <taxon>Dikarya</taxon>
        <taxon>Ascomycota</taxon>
        <taxon>Pezizomycotina</taxon>
        <taxon>Sordariomycetes</taxon>
        <taxon>Sordariomycetidae</taxon>
        <taxon>Diaporthales</taxon>
        <taxon>Schizoparmaceae</taxon>
        <taxon>Coniella</taxon>
    </lineage>
</organism>